<dbReference type="Proteomes" id="UP000480246">
    <property type="component" value="Unassembled WGS sequence"/>
</dbReference>
<dbReference type="OrthoDB" id="9799867at2"/>
<dbReference type="PANTHER" id="PTHR37166:SF1">
    <property type="entry name" value="PROTEIN FLAG"/>
    <property type="match status" value="1"/>
</dbReference>
<dbReference type="InterPro" id="IPR035924">
    <property type="entry name" value="FlaG-like_sf"/>
</dbReference>
<feature type="region of interest" description="Disordered" evidence="1">
    <location>
        <begin position="18"/>
        <end position="53"/>
    </location>
</feature>
<dbReference type="NCBIfam" id="NF005834">
    <property type="entry name" value="PRK07738.1"/>
    <property type="match status" value="1"/>
</dbReference>
<evidence type="ECO:0000313" key="2">
    <source>
        <dbReference type="EMBL" id="KAB8132336.1"/>
    </source>
</evidence>
<feature type="compositionally biased region" description="Polar residues" evidence="1">
    <location>
        <begin position="18"/>
        <end position="28"/>
    </location>
</feature>
<dbReference type="InterPro" id="IPR005186">
    <property type="entry name" value="FlaG"/>
</dbReference>
<keyword evidence="2" id="KW-0966">Cell projection</keyword>
<organism evidence="2 3">
    <name type="scientific">Gracilibacillus oryzae</name>
    <dbReference type="NCBI Taxonomy" id="1672701"/>
    <lineage>
        <taxon>Bacteria</taxon>
        <taxon>Bacillati</taxon>
        <taxon>Bacillota</taxon>
        <taxon>Bacilli</taxon>
        <taxon>Bacillales</taxon>
        <taxon>Bacillaceae</taxon>
        <taxon>Gracilibacillus</taxon>
    </lineage>
</organism>
<dbReference type="PANTHER" id="PTHR37166">
    <property type="entry name" value="PROTEIN FLAG"/>
    <property type="match status" value="1"/>
</dbReference>
<keyword evidence="2" id="KW-0969">Cilium</keyword>
<dbReference type="AlphaFoldDB" id="A0A7C8GSG8"/>
<evidence type="ECO:0000256" key="1">
    <source>
        <dbReference type="SAM" id="MobiDB-lite"/>
    </source>
</evidence>
<accession>A0A7C8GSG8</accession>
<comment type="caution">
    <text evidence="2">The sequence shown here is derived from an EMBL/GenBank/DDBJ whole genome shotgun (WGS) entry which is preliminary data.</text>
</comment>
<dbReference type="Pfam" id="PF03646">
    <property type="entry name" value="FlaG"/>
    <property type="match status" value="1"/>
</dbReference>
<proteinExistence type="predicted"/>
<gene>
    <name evidence="2" type="primary">flaG</name>
    <name evidence="2" type="ORF">F9U64_12600</name>
</gene>
<evidence type="ECO:0000313" key="3">
    <source>
        <dbReference type="Proteomes" id="UP000480246"/>
    </source>
</evidence>
<name>A0A7C8GSG8_9BACI</name>
<dbReference type="RefSeq" id="WP_153403933.1">
    <property type="nucleotide sequence ID" value="NZ_ML762432.1"/>
</dbReference>
<keyword evidence="3" id="KW-1185">Reference proteome</keyword>
<dbReference type="EMBL" id="WEID01000063">
    <property type="protein sequence ID" value="KAB8132336.1"/>
    <property type="molecule type" value="Genomic_DNA"/>
</dbReference>
<feature type="compositionally biased region" description="Basic and acidic residues" evidence="1">
    <location>
        <begin position="29"/>
        <end position="53"/>
    </location>
</feature>
<reference evidence="2 3" key="1">
    <citation type="submission" date="2019-10" db="EMBL/GenBank/DDBJ databases">
        <title>Gracilibacillus sp. nov. isolated from rice seeds.</title>
        <authorList>
            <person name="He S."/>
        </authorList>
    </citation>
    <scope>NUCLEOTIDE SEQUENCE [LARGE SCALE GENOMIC DNA]</scope>
    <source>
        <strain evidence="2 3">TD8</strain>
    </source>
</reference>
<dbReference type="SUPFAM" id="SSF160214">
    <property type="entry name" value="FlaG-like"/>
    <property type="match status" value="1"/>
</dbReference>
<dbReference type="Gene3D" id="3.30.160.170">
    <property type="entry name" value="FlaG-like"/>
    <property type="match status" value="1"/>
</dbReference>
<keyword evidence="2" id="KW-0282">Flagellum</keyword>
<protein>
    <submittedName>
        <fullName evidence="2">Flagellar protein FlaG</fullName>
    </submittedName>
</protein>
<sequence>MEVGKLITGSPILQITDSKEQSISAVERSNNHVKESSGSHTDEESAELPKESTKRMVDGLNSFLEPTNTSIRYEYHEKLDRYYVTVVNSETDEVIKEIPPKKLLDVYAGMAELMGFIVDERI</sequence>